<evidence type="ECO:0000313" key="1">
    <source>
        <dbReference type="EMBL" id="RGQ38512.1"/>
    </source>
</evidence>
<protein>
    <submittedName>
        <fullName evidence="1">Uncharacterized protein</fullName>
    </submittedName>
</protein>
<evidence type="ECO:0000313" key="2">
    <source>
        <dbReference type="Proteomes" id="UP000284751"/>
    </source>
</evidence>
<dbReference type="AlphaFoldDB" id="A0A412AW05"/>
<accession>A0A412AW05</accession>
<name>A0A412AW05_9FIRM</name>
<organism evidence="1 2">
    <name type="scientific">[Clostridium] leptum</name>
    <dbReference type="NCBI Taxonomy" id="1535"/>
    <lineage>
        <taxon>Bacteria</taxon>
        <taxon>Bacillati</taxon>
        <taxon>Bacillota</taxon>
        <taxon>Clostridia</taxon>
        <taxon>Eubacteriales</taxon>
        <taxon>Oscillospiraceae</taxon>
        <taxon>Oscillospiraceae incertae sedis</taxon>
    </lineage>
</organism>
<gene>
    <name evidence="1" type="ORF">DWY99_09785</name>
</gene>
<reference evidence="1 2" key="1">
    <citation type="submission" date="2018-08" db="EMBL/GenBank/DDBJ databases">
        <title>A genome reference for cultivated species of the human gut microbiota.</title>
        <authorList>
            <person name="Zou Y."/>
            <person name="Xue W."/>
            <person name="Luo G."/>
        </authorList>
    </citation>
    <scope>NUCLEOTIDE SEQUENCE [LARGE SCALE GENOMIC DNA]</scope>
    <source>
        <strain evidence="1 2">AF28-26</strain>
    </source>
</reference>
<dbReference type="Proteomes" id="UP000284751">
    <property type="component" value="Unassembled WGS sequence"/>
</dbReference>
<comment type="caution">
    <text evidence="1">The sequence shown here is derived from an EMBL/GenBank/DDBJ whole genome shotgun (WGS) entry which is preliminary data.</text>
</comment>
<dbReference type="EMBL" id="QRTC01000039">
    <property type="protein sequence ID" value="RGQ38512.1"/>
    <property type="molecule type" value="Genomic_DNA"/>
</dbReference>
<proteinExistence type="predicted"/>
<sequence length="76" mass="8204">MLIAKERPGVYWDYDASGVLWGSDSLKQVGIAALCEKGEQNRVYPIRRISDGKAVFGEDSIMAGMIEKALINGASG</sequence>